<dbReference type="PANTHER" id="PTHR47706">
    <property type="entry name" value="NMRA-LIKE FAMILY PROTEIN"/>
    <property type="match status" value="1"/>
</dbReference>
<accession>A0A067MVN8</accession>
<evidence type="ECO:0000256" key="2">
    <source>
        <dbReference type="ARBA" id="ARBA00023002"/>
    </source>
</evidence>
<evidence type="ECO:0000256" key="1">
    <source>
        <dbReference type="ARBA" id="ARBA00022857"/>
    </source>
</evidence>
<dbReference type="EMBL" id="KL198019">
    <property type="protein sequence ID" value="KDQ19679.1"/>
    <property type="molecule type" value="Genomic_DNA"/>
</dbReference>
<dbReference type="InParanoid" id="A0A067MVN8"/>
<dbReference type="Pfam" id="PF05368">
    <property type="entry name" value="NmrA"/>
    <property type="match status" value="1"/>
</dbReference>
<dbReference type="AlphaFoldDB" id="A0A067MVN8"/>
<proteinExistence type="predicted"/>
<dbReference type="SUPFAM" id="SSF51735">
    <property type="entry name" value="NAD(P)-binding Rossmann-fold domains"/>
    <property type="match status" value="1"/>
</dbReference>
<gene>
    <name evidence="4" type="ORF">BOTBODRAFT_62967</name>
</gene>
<name>A0A067MVN8_BOTB1</name>
<feature type="domain" description="NmrA-like" evidence="3">
    <location>
        <begin position="8"/>
        <end position="258"/>
    </location>
</feature>
<dbReference type="InterPro" id="IPR008030">
    <property type="entry name" value="NmrA-like"/>
</dbReference>
<dbReference type="STRING" id="930990.A0A067MVN8"/>
<dbReference type="HOGENOM" id="CLU_075102_0_0_1"/>
<sequence length="328" mass="36669">MASPGLQSILVIGPTGAVGLSILRELIKRRSEFKRIGAFNRTSRSEHEKGFIPVHDEKRKEYFDELEAGGVEIVTGNYEHTDAFEGFDALVLAIGNLGIHLSPRIIDIALAAGVRHFYPSEFGADLAVNDNWTQRYYKHKAITREHLSLRAQEYPDLGWSYIMIGRFTEWSCATYFGVDVKNGTGKIYGNENGRQSLLPVPAAAAYTVSTMLLPIDPGEPKTFRREFRFHGGTYSWSFIFALLEKITDRPFTVQYLPFDGAVEDGRRAKAAGDEKGELQASHRMVQGGEGTVLPQPWDNERFPEVNVEPIEVVLGRAYEDGLLVGVEQ</sequence>
<dbReference type="InterPro" id="IPR036291">
    <property type="entry name" value="NAD(P)-bd_dom_sf"/>
</dbReference>
<reference evidence="5" key="1">
    <citation type="journal article" date="2014" name="Proc. Natl. Acad. Sci. U.S.A.">
        <title>Extensive sampling of basidiomycete genomes demonstrates inadequacy of the white-rot/brown-rot paradigm for wood decay fungi.</title>
        <authorList>
            <person name="Riley R."/>
            <person name="Salamov A.A."/>
            <person name="Brown D.W."/>
            <person name="Nagy L.G."/>
            <person name="Floudas D."/>
            <person name="Held B.W."/>
            <person name="Levasseur A."/>
            <person name="Lombard V."/>
            <person name="Morin E."/>
            <person name="Otillar R."/>
            <person name="Lindquist E.A."/>
            <person name="Sun H."/>
            <person name="LaButti K.M."/>
            <person name="Schmutz J."/>
            <person name="Jabbour D."/>
            <person name="Luo H."/>
            <person name="Baker S.E."/>
            <person name="Pisabarro A.G."/>
            <person name="Walton J.D."/>
            <person name="Blanchette R.A."/>
            <person name="Henrissat B."/>
            <person name="Martin F."/>
            <person name="Cullen D."/>
            <person name="Hibbett D.S."/>
            <person name="Grigoriev I.V."/>
        </authorList>
    </citation>
    <scope>NUCLEOTIDE SEQUENCE [LARGE SCALE GENOMIC DNA]</scope>
    <source>
        <strain evidence="5">FD-172 SS1</strain>
    </source>
</reference>
<keyword evidence="2" id="KW-0560">Oxidoreductase</keyword>
<dbReference type="GO" id="GO:0016491">
    <property type="term" value="F:oxidoreductase activity"/>
    <property type="evidence" value="ECO:0007669"/>
    <property type="project" value="UniProtKB-KW"/>
</dbReference>
<keyword evidence="1" id="KW-0521">NADP</keyword>
<dbReference type="PANTHER" id="PTHR47706:SF11">
    <property type="entry name" value="ISOFLAVONE REDUCTASE FAMILY PROTEIN (AFU_ORTHOLOGUE AFUA_1G12510)"/>
    <property type="match status" value="1"/>
</dbReference>
<dbReference type="Proteomes" id="UP000027195">
    <property type="component" value="Unassembled WGS sequence"/>
</dbReference>
<keyword evidence="5" id="KW-1185">Reference proteome</keyword>
<protein>
    <recommendedName>
        <fullName evidence="3">NmrA-like domain-containing protein</fullName>
    </recommendedName>
</protein>
<dbReference type="InterPro" id="IPR051609">
    <property type="entry name" value="NmrA/Isoflavone_reductase-like"/>
</dbReference>
<dbReference type="Gene3D" id="3.90.25.10">
    <property type="entry name" value="UDP-galactose 4-epimerase, domain 1"/>
    <property type="match status" value="1"/>
</dbReference>
<dbReference type="OrthoDB" id="3178299at2759"/>
<evidence type="ECO:0000259" key="3">
    <source>
        <dbReference type="Pfam" id="PF05368"/>
    </source>
</evidence>
<evidence type="ECO:0000313" key="5">
    <source>
        <dbReference type="Proteomes" id="UP000027195"/>
    </source>
</evidence>
<dbReference type="Gene3D" id="3.40.50.720">
    <property type="entry name" value="NAD(P)-binding Rossmann-like Domain"/>
    <property type="match status" value="1"/>
</dbReference>
<organism evidence="4 5">
    <name type="scientific">Botryobasidium botryosum (strain FD-172 SS1)</name>
    <dbReference type="NCBI Taxonomy" id="930990"/>
    <lineage>
        <taxon>Eukaryota</taxon>
        <taxon>Fungi</taxon>
        <taxon>Dikarya</taxon>
        <taxon>Basidiomycota</taxon>
        <taxon>Agaricomycotina</taxon>
        <taxon>Agaricomycetes</taxon>
        <taxon>Cantharellales</taxon>
        <taxon>Botryobasidiaceae</taxon>
        <taxon>Botryobasidium</taxon>
    </lineage>
</organism>
<evidence type="ECO:0000313" key="4">
    <source>
        <dbReference type="EMBL" id="KDQ19679.1"/>
    </source>
</evidence>